<dbReference type="PANTHER" id="PTHR11695">
    <property type="entry name" value="ALCOHOL DEHYDROGENASE RELATED"/>
    <property type="match status" value="1"/>
</dbReference>
<protein>
    <recommendedName>
        <fullName evidence="1">Enoyl reductase (ER) domain-containing protein</fullName>
    </recommendedName>
</protein>
<dbReference type="EMBL" id="CAJNON010000021">
    <property type="protein sequence ID" value="CAF0798432.1"/>
    <property type="molecule type" value="Genomic_DNA"/>
</dbReference>
<sequence>MTTTDHSQMMKQWQFTKAGNPRDVLTMVEVPIPTTCADDEVLIKISHVSLNSSIAYRLIAYYGVVDPIGAFIGRPAVPEVDFSGMVCDLRGANVTEFNTGNINQLHFSLSTTRNFLKGDRICGTGPTGIRDITKGVLREYVLAKRDHIVKVPQHISLKDASCFTATGYTAYCFLVEKANLKKGEKVFINGGSGGVGVMAIQLARAIVGPTGLIVATCSPTKSDIVRNLGADEVIDYTSHVLPDYLREHYSSRPFDVIFDTVGTDHALYSNSPDYLTPSGSTVWLATKRILHLLSAMIVPVYLGGVPRRHAFEPLKPNHSRMVALAKLVEEGAMKAVIDSTYKFTDTLDAYDRMMSRKVTGKVVIEVNDLDRVT</sequence>
<dbReference type="OrthoDB" id="48317at2759"/>
<evidence type="ECO:0000313" key="3">
    <source>
        <dbReference type="Proteomes" id="UP000663891"/>
    </source>
</evidence>
<dbReference type="Pfam" id="PF08240">
    <property type="entry name" value="ADH_N"/>
    <property type="match status" value="1"/>
</dbReference>
<dbReference type="GO" id="GO:0016491">
    <property type="term" value="F:oxidoreductase activity"/>
    <property type="evidence" value="ECO:0007669"/>
    <property type="project" value="InterPro"/>
</dbReference>
<reference evidence="2" key="1">
    <citation type="submission" date="2021-02" db="EMBL/GenBank/DDBJ databases">
        <authorList>
            <person name="Nowell W R."/>
        </authorList>
    </citation>
    <scope>NUCLEOTIDE SEQUENCE</scope>
</reference>
<dbReference type="InterPro" id="IPR020843">
    <property type="entry name" value="ER"/>
</dbReference>
<accession>A0A813SQL6</accession>
<name>A0A813SQL6_9BILA</name>
<comment type="caution">
    <text evidence="2">The sequence shown here is derived from an EMBL/GenBank/DDBJ whole genome shotgun (WGS) entry which is preliminary data.</text>
</comment>
<proteinExistence type="predicted"/>
<dbReference type="Proteomes" id="UP000663891">
    <property type="component" value="Unassembled WGS sequence"/>
</dbReference>
<dbReference type="CDD" id="cd08267">
    <property type="entry name" value="MDR1"/>
    <property type="match status" value="1"/>
</dbReference>
<dbReference type="InterPro" id="IPR013154">
    <property type="entry name" value="ADH-like_N"/>
</dbReference>
<dbReference type="Gene3D" id="3.90.180.10">
    <property type="entry name" value="Medium-chain alcohol dehydrogenases, catalytic domain"/>
    <property type="match status" value="1"/>
</dbReference>
<dbReference type="GO" id="GO:0005739">
    <property type="term" value="C:mitochondrion"/>
    <property type="evidence" value="ECO:0007669"/>
    <property type="project" value="TreeGrafter"/>
</dbReference>
<dbReference type="InterPro" id="IPR011032">
    <property type="entry name" value="GroES-like_sf"/>
</dbReference>
<dbReference type="Pfam" id="PF13602">
    <property type="entry name" value="ADH_zinc_N_2"/>
    <property type="match status" value="1"/>
</dbReference>
<dbReference type="InterPro" id="IPR036291">
    <property type="entry name" value="NAD(P)-bd_dom_sf"/>
</dbReference>
<dbReference type="SUPFAM" id="SSF50129">
    <property type="entry name" value="GroES-like"/>
    <property type="match status" value="1"/>
</dbReference>
<evidence type="ECO:0000259" key="1">
    <source>
        <dbReference type="SMART" id="SM00829"/>
    </source>
</evidence>
<organism evidence="2 3">
    <name type="scientific">Adineta steineri</name>
    <dbReference type="NCBI Taxonomy" id="433720"/>
    <lineage>
        <taxon>Eukaryota</taxon>
        <taxon>Metazoa</taxon>
        <taxon>Spiralia</taxon>
        <taxon>Gnathifera</taxon>
        <taxon>Rotifera</taxon>
        <taxon>Eurotatoria</taxon>
        <taxon>Bdelloidea</taxon>
        <taxon>Adinetida</taxon>
        <taxon>Adinetidae</taxon>
        <taxon>Adineta</taxon>
    </lineage>
</organism>
<evidence type="ECO:0000313" key="2">
    <source>
        <dbReference type="EMBL" id="CAF0798432.1"/>
    </source>
</evidence>
<dbReference type="Gene3D" id="3.40.50.720">
    <property type="entry name" value="NAD(P)-binding Rossmann-like Domain"/>
    <property type="match status" value="1"/>
</dbReference>
<dbReference type="PANTHER" id="PTHR11695:SF294">
    <property type="entry name" value="RETICULON-4-INTERACTING PROTEIN 1, MITOCHONDRIAL"/>
    <property type="match status" value="1"/>
</dbReference>
<gene>
    <name evidence="2" type="ORF">VCS650_LOCUS3880</name>
</gene>
<dbReference type="AlphaFoldDB" id="A0A813SQL6"/>
<dbReference type="SUPFAM" id="SSF51735">
    <property type="entry name" value="NAD(P)-binding Rossmann-fold domains"/>
    <property type="match status" value="1"/>
</dbReference>
<dbReference type="SMART" id="SM00829">
    <property type="entry name" value="PKS_ER"/>
    <property type="match status" value="1"/>
</dbReference>
<dbReference type="InterPro" id="IPR050700">
    <property type="entry name" value="YIM1/Zinc_Alcohol_DH_Fams"/>
</dbReference>
<feature type="domain" description="Enoyl reductase (ER)" evidence="1">
    <location>
        <begin position="20"/>
        <end position="364"/>
    </location>
</feature>